<reference evidence="1" key="2">
    <citation type="journal article" date="2023" name="IMA Fungus">
        <title>Comparative genomic study of the Penicillium genus elucidates a diverse pangenome and 15 lateral gene transfer events.</title>
        <authorList>
            <person name="Petersen C."/>
            <person name="Sorensen T."/>
            <person name="Nielsen M.R."/>
            <person name="Sondergaard T.E."/>
            <person name="Sorensen J.L."/>
            <person name="Fitzpatrick D.A."/>
            <person name="Frisvad J.C."/>
            <person name="Nielsen K.L."/>
        </authorList>
    </citation>
    <scope>NUCLEOTIDE SEQUENCE</scope>
    <source>
        <strain evidence="1">IBT 26290</strain>
    </source>
</reference>
<organism evidence="1 2">
    <name type="scientific">Penicillium canariense</name>
    <dbReference type="NCBI Taxonomy" id="189055"/>
    <lineage>
        <taxon>Eukaryota</taxon>
        <taxon>Fungi</taxon>
        <taxon>Dikarya</taxon>
        <taxon>Ascomycota</taxon>
        <taxon>Pezizomycotina</taxon>
        <taxon>Eurotiomycetes</taxon>
        <taxon>Eurotiomycetidae</taxon>
        <taxon>Eurotiales</taxon>
        <taxon>Aspergillaceae</taxon>
        <taxon>Penicillium</taxon>
    </lineage>
</organism>
<keyword evidence="1" id="KW-0347">Helicase</keyword>
<evidence type="ECO:0000313" key="2">
    <source>
        <dbReference type="Proteomes" id="UP001149163"/>
    </source>
</evidence>
<sequence length="72" mass="7469">MNVVMSKAGAGVVLRCLLGWEVDVDALPWGEEVDGDELGIGSSRELAGGWETVVSAGEVPWKAGCGPGDRRA</sequence>
<dbReference type="GO" id="GO:0004386">
    <property type="term" value="F:helicase activity"/>
    <property type="evidence" value="ECO:0007669"/>
    <property type="project" value="UniProtKB-KW"/>
</dbReference>
<dbReference type="GeneID" id="81423212"/>
<gene>
    <name evidence="1" type="ORF">N7482_001911</name>
</gene>
<dbReference type="EMBL" id="JAPQKN010000001">
    <property type="protein sequence ID" value="KAJ5176034.1"/>
    <property type="molecule type" value="Genomic_DNA"/>
</dbReference>
<proteinExistence type="predicted"/>
<accession>A0A9W9IEB5</accession>
<evidence type="ECO:0000313" key="1">
    <source>
        <dbReference type="EMBL" id="KAJ5176034.1"/>
    </source>
</evidence>
<dbReference type="OrthoDB" id="18781at2759"/>
<keyword evidence="1" id="KW-0378">Hydrolase</keyword>
<protein>
    <submittedName>
        <fullName evidence="1">Helicase C-terminal</fullName>
    </submittedName>
</protein>
<keyword evidence="2" id="KW-1185">Reference proteome</keyword>
<name>A0A9W9IEB5_9EURO</name>
<keyword evidence="1" id="KW-0067">ATP-binding</keyword>
<comment type="caution">
    <text evidence="1">The sequence shown here is derived from an EMBL/GenBank/DDBJ whole genome shotgun (WGS) entry which is preliminary data.</text>
</comment>
<dbReference type="Proteomes" id="UP001149163">
    <property type="component" value="Unassembled WGS sequence"/>
</dbReference>
<dbReference type="AlphaFoldDB" id="A0A9W9IEB5"/>
<keyword evidence="1" id="KW-0547">Nucleotide-binding</keyword>
<dbReference type="RefSeq" id="XP_056547642.1">
    <property type="nucleotide sequence ID" value="XM_056684036.1"/>
</dbReference>
<reference evidence="1" key="1">
    <citation type="submission" date="2022-11" db="EMBL/GenBank/DDBJ databases">
        <authorList>
            <person name="Petersen C."/>
        </authorList>
    </citation>
    <scope>NUCLEOTIDE SEQUENCE</scope>
    <source>
        <strain evidence="1">IBT 26290</strain>
    </source>
</reference>